<evidence type="ECO:0000313" key="3">
    <source>
        <dbReference type="EMBL" id="AGQ19254.1"/>
    </source>
</evidence>
<dbReference type="AlphaFoldDB" id="S5DKF5"/>
<reference evidence="3" key="1">
    <citation type="journal article" date="2013" name="Sci. Rep.">
        <title>Metagenomics uncovers a new group of low GC and ultra-small marine Actinobacteria.</title>
        <authorList>
            <person name="Ghai R."/>
            <person name="Mizuno C.M."/>
            <person name="Picazo A."/>
            <person name="Camacho A."/>
            <person name="Rodriguez-Valera F."/>
        </authorList>
    </citation>
    <scope>NUCLEOTIDE SEQUENCE</scope>
</reference>
<feature type="region of interest" description="Disordered" evidence="2">
    <location>
        <begin position="1"/>
        <end position="49"/>
    </location>
</feature>
<protein>
    <submittedName>
        <fullName evidence="3">MedDCM-OCT-S31-C51-cds26</fullName>
    </submittedName>
</protein>
<feature type="compositionally biased region" description="Basic and acidic residues" evidence="2">
    <location>
        <begin position="18"/>
        <end position="47"/>
    </location>
</feature>
<name>S5DKF5_9ACTN</name>
<dbReference type="EMBL" id="KC811126">
    <property type="protein sequence ID" value="AGQ19254.1"/>
    <property type="molecule type" value="Genomic_DNA"/>
</dbReference>
<sequence length="118" mass="13838">MSKSYEERMAEKYNFLNKDNEKEDIVQNDNKETSANEPEVKEEHEGDTVNEESLLVPLDAWNTVLNQLGNLHEASQQMAEARERAAKAEAEAEFLREKLKNTRQQLEDVNKKKKFFFF</sequence>
<accession>S5DKF5</accession>
<proteinExistence type="predicted"/>
<evidence type="ECO:0000256" key="1">
    <source>
        <dbReference type="SAM" id="Coils"/>
    </source>
</evidence>
<organism evidence="3">
    <name type="scientific">Candidatus Actinomarina minuta</name>
    <dbReference type="NCBI Taxonomy" id="1389454"/>
    <lineage>
        <taxon>Bacteria</taxon>
        <taxon>Bacillati</taxon>
        <taxon>Actinomycetota</taxon>
        <taxon>Actinomycetes</taxon>
        <taxon>Candidatus Actinomarinidae</taxon>
        <taxon>Candidatus Actinomarinales</taxon>
        <taxon>Candidatus Actinomarineae</taxon>
        <taxon>Candidatus Actinomarinaceae</taxon>
        <taxon>Candidatus Actinomarina</taxon>
    </lineage>
</organism>
<feature type="compositionally biased region" description="Basic and acidic residues" evidence="2">
    <location>
        <begin position="1"/>
        <end position="11"/>
    </location>
</feature>
<feature type="coiled-coil region" evidence="1">
    <location>
        <begin position="71"/>
        <end position="112"/>
    </location>
</feature>
<evidence type="ECO:0000256" key="2">
    <source>
        <dbReference type="SAM" id="MobiDB-lite"/>
    </source>
</evidence>
<keyword evidence="1" id="KW-0175">Coiled coil</keyword>